<dbReference type="CDD" id="cd01106">
    <property type="entry name" value="HTH_TipAL-Mta"/>
    <property type="match status" value="1"/>
</dbReference>
<dbReference type="SUPFAM" id="SSF46955">
    <property type="entry name" value="Putative DNA-binding domain"/>
    <property type="match status" value="1"/>
</dbReference>
<evidence type="ECO:0000256" key="1">
    <source>
        <dbReference type="ARBA" id="ARBA00022491"/>
    </source>
</evidence>
<dbReference type="InterPro" id="IPR047057">
    <property type="entry name" value="MerR_fam"/>
</dbReference>
<proteinExistence type="predicted"/>
<gene>
    <name evidence="7" type="ORF">RY831_06995</name>
</gene>
<dbReference type="SMART" id="SM00422">
    <property type="entry name" value="HTH_MERR"/>
    <property type="match status" value="1"/>
</dbReference>
<dbReference type="PROSITE" id="PS00552">
    <property type="entry name" value="HTH_MERR_1"/>
    <property type="match status" value="1"/>
</dbReference>
<dbReference type="PROSITE" id="PS50937">
    <property type="entry name" value="HTH_MERR_2"/>
    <property type="match status" value="1"/>
</dbReference>
<sequence length="340" mass="39135">MLLKVGELAKRTGLTVRTLHHYDAIGLLRPSARSEAGYRLYHRGDVERLYRIQALRRLDLPLAEVAMLLEGDARDLQSVIDEQVTALERQIEQAAALRNRLEDLRRLLREQEQPELNEWLSTLEMMALYDCYFTPEESARMRKGALEMKQLNDIVATVRELMRRGVPPDAPEAMALAEPWLRLSLHHMGGDPRLMLKLDALHRNEPGAQLLTGVDTALLEYMTQVSAEYRLSIYTRHLGNEHISRVRDAYLAHYRRWPVMFAEARELMERGATPDSPELQDFCRRWIELFRAVWGSDPDLRARILDIHSREPGMMAGSGVQGELMALIGQGLKHLENNRN</sequence>
<dbReference type="Gene3D" id="1.10.1660.10">
    <property type="match status" value="1"/>
</dbReference>
<organism evidence="7 8">
    <name type="scientific">Noviherbaspirillum album</name>
    <dbReference type="NCBI Taxonomy" id="3080276"/>
    <lineage>
        <taxon>Bacteria</taxon>
        <taxon>Pseudomonadati</taxon>
        <taxon>Pseudomonadota</taxon>
        <taxon>Betaproteobacteria</taxon>
        <taxon>Burkholderiales</taxon>
        <taxon>Oxalobacteraceae</taxon>
        <taxon>Noviherbaspirillum</taxon>
    </lineage>
</organism>
<accession>A0ABU6J6H2</accession>
<reference evidence="7 8" key="1">
    <citation type="submission" date="2023-10" db="EMBL/GenBank/DDBJ databases">
        <title>Noviherbaspirillum sp. CPCC 100848 genome assembly.</title>
        <authorList>
            <person name="Li X.Y."/>
            <person name="Fang X.M."/>
        </authorList>
    </citation>
    <scope>NUCLEOTIDE SEQUENCE [LARGE SCALE GENOMIC DNA]</scope>
    <source>
        <strain evidence="7 8">CPCC 100848</strain>
    </source>
</reference>
<evidence type="ECO:0000256" key="4">
    <source>
        <dbReference type="ARBA" id="ARBA00023163"/>
    </source>
</evidence>
<evidence type="ECO:0000259" key="6">
    <source>
        <dbReference type="PROSITE" id="PS50937"/>
    </source>
</evidence>
<feature type="coiled-coil region" evidence="5">
    <location>
        <begin position="80"/>
        <end position="114"/>
    </location>
</feature>
<keyword evidence="1" id="KW-0678">Repressor</keyword>
<dbReference type="PANTHER" id="PTHR30204">
    <property type="entry name" value="REDOX-CYCLING DRUG-SENSING TRANSCRIPTIONAL ACTIVATOR SOXR"/>
    <property type="match status" value="1"/>
</dbReference>
<keyword evidence="2" id="KW-0805">Transcription regulation</keyword>
<comment type="caution">
    <text evidence="7">The sequence shown here is derived from an EMBL/GenBank/DDBJ whole genome shotgun (WGS) entry which is preliminary data.</text>
</comment>
<evidence type="ECO:0000256" key="3">
    <source>
        <dbReference type="ARBA" id="ARBA00023125"/>
    </source>
</evidence>
<dbReference type="PRINTS" id="PR00040">
    <property type="entry name" value="HTHMERR"/>
</dbReference>
<dbReference type="Pfam" id="PF13411">
    <property type="entry name" value="MerR_1"/>
    <property type="match status" value="1"/>
</dbReference>
<dbReference type="InterPro" id="IPR009061">
    <property type="entry name" value="DNA-bd_dom_put_sf"/>
</dbReference>
<keyword evidence="4" id="KW-0804">Transcription</keyword>
<protein>
    <submittedName>
        <fullName evidence="7">MerR family transcriptional regulator</fullName>
    </submittedName>
</protein>
<evidence type="ECO:0000256" key="5">
    <source>
        <dbReference type="SAM" id="Coils"/>
    </source>
</evidence>
<dbReference type="InterPro" id="IPR000551">
    <property type="entry name" value="MerR-type_HTH_dom"/>
</dbReference>
<keyword evidence="5" id="KW-0175">Coiled coil</keyword>
<evidence type="ECO:0000313" key="7">
    <source>
        <dbReference type="EMBL" id="MEC4718887.1"/>
    </source>
</evidence>
<keyword evidence="3" id="KW-0238">DNA-binding</keyword>
<name>A0ABU6J6H2_9BURK</name>
<dbReference type="Proteomes" id="UP001352263">
    <property type="component" value="Unassembled WGS sequence"/>
</dbReference>
<keyword evidence="8" id="KW-1185">Reference proteome</keyword>
<dbReference type="RefSeq" id="WP_326505606.1">
    <property type="nucleotide sequence ID" value="NZ_JAWIIV010000004.1"/>
</dbReference>
<evidence type="ECO:0000256" key="2">
    <source>
        <dbReference type="ARBA" id="ARBA00023015"/>
    </source>
</evidence>
<feature type="domain" description="HTH merR-type" evidence="6">
    <location>
        <begin position="2"/>
        <end position="71"/>
    </location>
</feature>
<evidence type="ECO:0000313" key="8">
    <source>
        <dbReference type="Proteomes" id="UP001352263"/>
    </source>
</evidence>
<dbReference type="PANTHER" id="PTHR30204:SF69">
    <property type="entry name" value="MERR-FAMILY TRANSCRIPTIONAL REGULATOR"/>
    <property type="match status" value="1"/>
</dbReference>
<dbReference type="EMBL" id="JAWIIV010000004">
    <property type="protein sequence ID" value="MEC4718887.1"/>
    <property type="molecule type" value="Genomic_DNA"/>
</dbReference>